<gene>
    <name evidence="5" type="ORF">D0863_14280</name>
</gene>
<sequence>MSAAAQVIRRAQLYVPGSSMRFLEKSRGMQAVDSIAYDLEDSVTPTKKPEGRQNILNILNRDRVPGIREQAVRINSVGSGFALDDLTEILKGKHLDCLVVPKVDAASDLHFVTDVLRQKLPERHAEGSKNPIKIVALVESARSVMDLASICKASPYLSGLTFAAEDFALDLSLTRTPSLQEFMYARSAIVTAARAFDLPSTLDLVSTTFRGEEGKRALREESENGKRFGFNGKQCIHPDQVPTVQEVFSPSKDETEWAVRIVICDRKADAQGRGAWTLDGKMIDAPVVGKAKAIVAKAEVCGIDVKGLQSKFQDEEPQYNLSPFSNLWIFSSKIWKDRSIYELPVPLTCGVTVTFGKSHNSLSSGNGSGSVTSSAAPASVLSFNASISLG</sequence>
<evidence type="ECO:0000313" key="6">
    <source>
        <dbReference type="Proteomes" id="UP000269276"/>
    </source>
</evidence>
<evidence type="ECO:0000313" key="5">
    <source>
        <dbReference type="EMBL" id="RMY52389.1"/>
    </source>
</evidence>
<evidence type="ECO:0000256" key="1">
    <source>
        <dbReference type="ARBA" id="ARBA00001946"/>
    </source>
</evidence>
<evidence type="ECO:0000256" key="3">
    <source>
        <dbReference type="ARBA" id="ARBA00022842"/>
    </source>
</evidence>
<dbReference type="PANTHER" id="PTHR32308:SF0">
    <property type="entry name" value="HPCH_HPAI ALDOLASE_CITRATE LYASE DOMAIN-CONTAINING PROTEIN"/>
    <property type="match status" value="1"/>
</dbReference>
<feature type="domain" description="HpcH/HpaI aldolase/citrate lyase" evidence="4">
    <location>
        <begin position="10"/>
        <end position="238"/>
    </location>
</feature>
<dbReference type="OrthoDB" id="1773at2759"/>
<dbReference type="InterPro" id="IPR005000">
    <property type="entry name" value="Aldolase/citrate-lyase_domain"/>
</dbReference>
<proteinExistence type="predicted"/>
<dbReference type="InterPro" id="IPR015813">
    <property type="entry name" value="Pyrv/PenolPyrv_kinase-like_dom"/>
</dbReference>
<dbReference type="GO" id="GO:0006107">
    <property type="term" value="P:oxaloacetate metabolic process"/>
    <property type="evidence" value="ECO:0007669"/>
    <property type="project" value="TreeGrafter"/>
</dbReference>
<comment type="caution">
    <text evidence="5">The sequence shown here is derived from an EMBL/GenBank/DDBJ whole genome shotgun (WGS) entry which is preliminary data.</text>
</comment>
<dbReference type="GO" id="GO:0000287">
    <property type="term" value="F:magnesium ion binding"/>
    <property type="evidence" value="ECO:0007669"/>
    <property type="project" value="TreeGrafter"/>
</dbReference>
<protein>
    <recommendedName>
        <fullName evidence="4">HpcH/HpaI aldolase/citrate lyase domain-containing protein</fullName>
    </recommendedName>
</protein>
<evidence type="ECO:0000259" key="4">
    <source>
        <dbReference type="Pfam" id="PF03328"/>
    </source>
</evidence>
<dbReference type="PANTHER" id="PTHR32308">
    <property type="entry name" value="LYASE BETA SUBUNIT, PUTATIVE (AFU_ORTHOLOGUE AFUA_4G13030)-RELATED"/>
    <property type="match status" value="1"/>
</dbReference>
<reference evidence="5 6" key="1">
    <citation type="journal article" date="2018" name="BMC Genomics">
        <title>Genomic evidence for intraspecific hybridization in a clonal and extremely halotolerant yeast.</title>
        <authorList>
            <person name="Gostincar C."/>
            <person name="Stajich J.E."/>
            <person name="Zupancic J."/>
            <person name="Zalar P."/>
            <person name="Gunde-Cimerman N."/>
        </authorList>
    </citation>
    <scope>NUCLEOTIDE SEQUENCE [LARGE SCALE GENOMIC DNA]</scope>
    <source>
        <strain evidence="5 6">EXF-2682</strain>
    </source>
</reference>
<dbReference type="InterPro" id="IPR040442">
    <property type="entry name" value="Pyrv_kinase-like_dom_sf"/>
</dbReference>
<dbReference type="FunFam" id="3.20.20.60:FF:000023">
    <property type="entry name" value="CitE, Citrate lyase beta subunit"/>
    <property type="match status" value="1"/>
</dbReference>
<accession>A0A3M7CK27</accession>
<dbReference type="SUPFAM" id="SSF51621">
    <property type="entry name" value="Phosphoenolpyruvate/pyruvate domain"/>
    <property type="match status" value="1"/>
</dbReference>
<organism evidence="5 6">
    <name type="scientific">Hortaea werneckii</name>
    <name type="common">Black yeast</name>
    <name type="synonym">Cladosporium werneckii</name>
    <dbReference type="NCBI Taxonomy" id="91943"/>
    <lineage>
        <taxon>Eukaryota</taxon>
        <taxon>Fungi</taxon>
        <taxon>Dikarya</taxon>
        <taxon>Ascomycota</taxon>
        <taxon>Pezizomycotina</taxon>
        <taxon>Dothideomycetes</taxon>
        <taxon>Dothideomycetidae</taxon>
        <taxon>Mycosphaerellales</taxon>
        <taxon>Teratosphaeriaceae</taxon>
        <taxon>Hortaea</taxon>
    </lineage>
</organism>
<dbReference type="GO" id="GO:0003824">
    <property type="term" value="F:catalytic activity"/>
    <property type="evidence" value="ECO:0007669"/>
    <property type="project" value="InterPro"/>
</dbReference>
<keyword evidence="2" id="KW-0479">Metal-binding</keyword>
<dbReference type="VEuPathDB" id="FungiDB:BTJ68_11411"/>
<dbReference type="Gene3D" id="3.20.20.60">
    <property type="entry name" value="Phosphoenolpyruvate-binding domains"/>
    <property type="match status" value="1"/>
</dbReference>
<dbReference type="Proteomes" id="UP000269276">
    <property type="component" value="Unassembled WGS sequence"/>
</dbReference>
<dbReference type="AlphaFoldDB" id="A0A3M7CK27"/>
<dbReference type="Pfam" id="PF03328">
    <property type="entry name" value="HpcH_HpaI"/>
    <property type="match status" value="1"/>
</dbReference>
<name>A0A3M7CK27_HORWE</name>
<dbReference type="EMBL" id="QWIP01000905">
    <property type="protein sequence ID" value="RMY52389.1"/>
    <property type="molecule type" value="Genomic_DNA"/>
</dbReference>
<evidence type="ECO:0000256" key="2">
    <source>
        <dbReference type="ARBA" id="ARBA00022723"/>
    </source>
</evidence>
<keyword evidence="3" id="KW-0460">Magnesium</keyword>
<comment type="cofactor">
    <cofactor evidence="1">
        <name>Mg(2+)</name>
        <dbReference type="ChEBI" id="CHEBI:18420"/>
    </cofactor>
</comment>